<evidence type="ECO:0000259" key="15">
    <source>
        <dbReference type="Pfam" id="PF00266"/>
    </source>
</evidence>
<protein>
    <recommendedName>
        <fullName evidence="4">phosphoserine transaminase</fullName>
        <ecNumber evidence="4">2.6.1.52</ecNumber>
    </recommendedName>
    <alternativeName>
        <fullName evidence="12">Phosphohydroxythreonine aminotransferase</fullName>
    </alternativeName>
</protein>
<keyword evidence="8 16" id="KW-0808">Transferase</keyword>
<dbReference type="InterPro" id="IPR015424">
    <property type="entry name" value="PyrdxlP-dep_Trfase"/>
</dbReference>
<dbReference type="InterPro" id="IPR000192">
    <property type="entry name" value="Aminotrans_V_dom"/>
</dbReference>
<evidence type="ECO:0000313" key="16">
    <source>
        <dbReference type="EMBL" id="AFM04316.1"/>
    </source>
</evidence>
<comment type="catalytic activity">
    <reaction evidence="13">
        <text>4-(phosphooxy)-L-threonine + 2-oxoglutarate = (R)-3-hydroxy-2-oxo-4-phosphooxybutanoate + L-glutamate</text>
        <dbReference type="Rhea" id="RHEA:16573"/>
        <dbReference type="ChEBI" id="CHEBI:16810"/>
        <dbReference type="ChEBI" id="CHEBI:29985"/>
        <dbReference type="ChEBI" id="CHEBI:58452"/>
        <dbReference type="ChEBI" id="CHEBI:58538"/>
        <dbReference type="EC" id="2.6.1.52"/>
    </reaction>
</comment>
<feature type="domain" description="Aminotransferase class V" evidence="15">
    <location>
        <begin position="28"/>
        <end position="326"/>
    </location>
</feature>
<dbReference type="InterPro" id="IPR015422">
    <property type="entry name" value="PyrdxlP-dep_Trfase_small"/>
</dbReference>
<evidence type="ECO:0000256" key="10">
    <source>
        <dbReference type="ARBA" id="ARBA00023096"/>
    </source>
</evidence>
<dbReference type="EC" id="2.6.1.52" evidence="4"/>
<dbReference type="HOGENOM" id="CLU_027686_1_1_10"/>
<dbReference type="InterPro" id="IPR022278">
    <property type="entry name" value="Pser_aminoTfrase"/>
</dbReference>
<evidence type="ECO:0000256" key="13">
    <source>
        <dbReference type="ARBA" id="ARBA00047630"/>
    </source>
</evidence>
<dbReference type="GO" id="GO:0019265">
    <property type="term" value="P:glycine biosynthetic process, by transamination of glyoxylate"/>
    <property type="evidence" value="ECO:0007669"/>
    <property type="project" value="TreeGrafter"/>
</dbReference>
<dbReference type="SUPFAM" id="SSF53383">
    <property type="entry name" value="PLP-dependent transferases"/>
    <property type="match status" value="1"/>
</dbReference>
<dbReference type="EMBL" id="CP003345">
    <property type="protein sequence ID" value="AFM04316.1"/>
    <property type="molecule type" value="Genomic_DNA"/>
</dbReference>
<keyword evidence="9" id="KW-0663">Pyridoxal phosphate</keyword>
<dbReference type="PANTHER" id="PTHR21152">
    <property type="entry name" value="AMINOTRANSFERASE CLASS V"/>
    <property type="match status" value="1"/>
</dbReference>
<sequence length="360" mass="40508">MKIYLTPGPSENYFVVEEAIKEALQKKITAISHRSKEFKAIFGNTTNQLRELLEIPADFSIAFTGSANEIWERILQSCVEKESFHLINGSFSKKFYHFAKQLNLNPSKYEVDFSKGFGVENINVPNSAELIAVIQNETSSGVQFPIENIAKIREKNKEKLIVVDAVSSLPYANLDFSIIDSVYFSVQKGFGVPAGLGVWIYNQKMVDKAKSLQEKGKSTGTYHSLLELDKYAQNNQTPETPNVLEIFVLGKVIEAMNKKGIAMIRRETDYKAELLYHTLEQSEFLSPLITEKSQRSKTVIVANVEKGTSSDVIAFLEKKGIIIGKGYGSFKDSQIRIANFPTHSKELMEQVADFLMEYGK</sequence>
<evidence type="ECO:0000256" key="3">
    <source>
        <dbReference type="ARBA" id="ARBA00006904"/>
    </source>
</evidence>
<proteinExistence type="inferred from homology"/>
<dbReference type="PANTHER" id="PTHR21152:SF40">
    <property type="entry name" value="ALANINE--GLYOXYLATE AMINOTRANSFERASE"/>
    <property type="match status" value="1"/>
</dbReference>
<keyword evidence="10" id="KW-0664">Pyridoxine biosynthesis</keyword>
<dbReference type="AlphaFoldDB" id="I4AK31"/>
<keyword evidence="6 16" id="KW-0032">Aminotransferase</keyword>
<keyword evidence="5" id="KW-0963">Cytoplasm</keyword>
<dbReference type="PATRIC" id="fig|880071.3.peg.1909"/>
<dbReference type="Gene3D" id="3.40.640.10">
    <property type="entry name" value="Type I PLP-dependent aspartate aminotransferase-like (Major domain)"/>
    <property type="match status" value="1"/>
</dbReference>
<evidence type="ECO:0000313" key="17">
    <source>
        <dbReference type="Proteomes" id="UP000006054"/>
    </source>
</evidence>
<dbReference type="GO" id="GO:0004760">
    <property type="term" value="F:L-serine-pyruvate transaminase activity"/>
    <property type="evidence" value="ECO:0007669"/>
    <property type="project" value="TreeGrafter"/>
</dbReference>
<keyword evidence="17" id="KW-1185">Reference proteome</keyword>
<evidence type="ECO:0000256" key="14">
    <source>
        <dbReference type="ARBA" id="ARBA00049007"/>
    </source>
</evidence>
<evidence type="ECO:0000256" key="12">
    <source>
        <dbReference type="ARBA" id="ARBA00031421"/>
    </source>
</evidence>
<keyword evidence="16" id="KW-0670">Pyruvate</keyword>
<comment type="cofactor">
    <cofactor evidence="1">
        <name>pyridoxal 5'-phosphate</name>
        <dbReference type="ChEBI" id="CHEBI:597326"/>
    </cofactor>
</comment>
<comment type="catalytic activity">
    <reaction evidence="14">
        <text>O-phospho-L-serine + 2-oxoglutarate = 3-phosphooxypyruvate + L-glutamate</text>
        <dbReference type="Rhea" id="RHEA:14329"/>
        <dbReference type="ChEBI" id="CHEBI:16810"/>
        <dbReference type="ChEBI" id="CHEBI:18110"/>
        <dbReference type="ChEBI" id="CHEBI:29985"/>
        <dbReference type="ChEBI" id="CHEBI:57524"/>
        <dbReference type="EC" id="2.6.1.52"/>
    </reaction>
</comment>
<dbReference type="GO" id="GO:0006564">
    <property type="term" value="P:L-serine biosynthetic process"/>
    <property type="evidence" value="ECO:0007669"/>
    <property type="project" value="UniProtKB-KW"/>
</dbReference>
<keyword evidence="7" id="KW-0028">Amino-acid biosynthesis</keyword>
<keyword evidence="11" id="KW-0718">Serine biosynthesis</keyword>
<evidence type="ECO:0000256" key="4">
    <source>
        <dbReference type="ARBA" id="ARBA00013030"/>
    </source>
</evidence>
<evidence type="ECO:0000256" key="7">
    <source>
        <dbReference type="ARBA" id="ARBA00022605"/>
    </source>
</evidence>
<dbReference type="GO" id="GO:0004648">
    <property type="term" value="F:O-phospho-L-serine:2-oxoglutarate aminotransferase activity"/>
    <property type="evidence" value="ECO:0007669"/>
    <property type="project" value="UniProtKB-EC"/>
</dbReference>
<evidence type="ECO:0000256" key="8">
    <source>
        <dbReference type="ARBA" id="ARBA00022679"/>
    </source>
</evidence>
<evidence type="ECO:0000256" key="5">
    <source>
        <dbReference type="ARBA" id="ARBA00022490"/>
    </source>
</evidence>
<dbReference type="PIRSF" id="PIRSF000525">
    <property type="entry name" value="SerC"/>
    <property type="match status" value="1"/>
</dbReference>
<comment type="similarity">
    <text evidence="3">Belongs to the class-V pyridoxal-phosphate-dependent aminotransferase family. SerC subfamily.</text>
</comment>
<evidence type="ECO:0000256" key="2">
    <source>
        <dbReference type="ARBA" id="ARBA00005099"/>
    </source>
</evidence>
<dbReference type="RefSeq" id="WP_014797767.1">
    <property type="nucleotide sequence ID" value="NC_018018.1"/>
</dbReference>
<dbReference type="Proteomes" id="UP000006054">
    <property type="component" value="Chromosome"/>
</dbReference>
<dbReference type="Pfam" id="PF00266">
    <property type="entry name" value="Aminotran_5"/>
    <property type="match status" value="1"/>
</dbReference>
<evidence type="ECO:0000256" key="6">
    <source>
        <dbReference type="ARBA" id="ARBA00022576"/>
    </source>
</evidence>
<accession>I4AK31</accession>
<reference evidence="17" key="1">
    <citation type="submission" date="2012-06" db="EMBL/GenBank/DDBJ databases">
        <title>The complete genome of Flexibacter litoralis DSM 6794.</title>
        <authorList>
            <person name="Lucas S."/>
            <person name="Copeland A."/>
            <person name="Lapidus A."/>
            <person name="Glavina del Rio T."/>
            <person name="Dalin E."/>
            <person name="Tice H."/>
            <person name="Bruce D."/>
            <person name="Goodwin L."/>
            <person name="Pitluck S."/>
            <person name="Peters L."/>
            <person name="Ovchinnikova G."/>
            <person name="Lu M."/>
            <person name="Kyrpides N."/>
            <person name="Mavromatis K."/>
            <person name="Ivanova N."/>
            <person name="Brettin T."/>
            <person name="Detter J.C."/>
            <person name="Han C."/>
            <person name="Larimer F."/>
            <person name="Land M."/>
            <person name="Hauser L."/>
            <person name="Markowitz V."/>
            <person name="Cheng J.-F."/>
            <person name="Hugenholtz P."/>
            <person name="Woyke T."/>
            <person name="Wu D."/>
            <person name="Spring S."/>
            <person name="Lang E."/>
            <person name="Kopitz M."/>
            <person name="Brambilla E."/>
            <person name="Klenk H.-P."/>
            <person name="Eisen J.A."/>
        </authorList>
    </citation>
    <scope>NUCLEOTIDE SEQUENCE [LARGE SCALE GENOMIC DNA]</scope>
    <source>
        <strain evidence="17">ATCC 23117 / DSM 6794 / NBRC 15988 / NCIMB 1366 / Sio-4</strain>
    </source>
</reference>
<dbReference type="InterPro" id="IPR015421">
    <property type="entry name" value="PyrdxlP-dep_Trfase_major"/>
</dbReference>
<evidence type="ECO:0000256" key="9">
    <source>
        <dbReference type="ARBA" id="ARBA00022898"/>
    </source>
</evidence>
<evidence type="ECO:0000256" key="11">
    <source>
        <dbReference type="ARBA" id="ARBA00023299"/>
    </source>
</evidence>
<dbReference type="eggNOG" id="COG1932">
    <property type="taxonomic scope" value="Bacteria"/>
</dbReference>
<gene>
    <name evidence="16" type="ordered locus">Fleli_1926</name>
</gene>
<evidence type="ECO:0000256" key="1">
    <source>
        <dbReference type="ARBA" id="ARBA00001933"/>
    </source>
</evidence>
<organism evidence="16 17">
    <name type="scientific">Bernardetia litoralis (strain ATCC 23117 / DSM 6794 / NBRC 15988 / NCIMB 1366 / Fx l1 / Sio-4)</name>
    <name type="common">Flexibacter litoralis</name>
    <dbReference type="NCBI Taxonomy" id="880071"/>
    <lineage>
        <taxon>Bacteria</taxon>
        <taxon>Pseudomonadati</taxon>
        <taxon>Bacteroidota</taxon>
        <taxon>Cytophagia</taxon>
        <taxon>Cytophagales</taxon>
        <taxon>Bernardetiaceae</taxon>
        <taxon>Bernardetia</taxon>
    </lineage>
</organism>
<dbReference type="Gene3D" id="3.90.1150.10">
    <property type="entry name" value="Aspartate Aminotransferase, domain 1"/>
    <property type="match status" value="1"/>
</dbReference>
<dbReference type="UniPathway" id="UPA00135">
    <property type="reaction ID" value="UER00197"/>
</dbReference>
<dbReference type="KEGG" id="fli:Fleli_1926"/>
<dbReference type="STRING" id="880071.Fleli_1926"/>
<dbReference type="GO" id="GO:0008453">
    <property type="term" value="F:alanine-glyoxylate transaminase activity"/>
    <property type="evidence" value="ECO:0007669"/>
    <property type="project" value="TreeGrafter"/>
</dbReference>
<name>I4AK31_BERLS</name>
<comment type="pathway">
    <text evidence="2">Amino-acid biosynthesis; L-serine biosynthesis; L-serine from 3-phospho-D-glycerate: step 2/3.</text>
</comment>
<dbReference type="GO" id="GO:0008615">
    <property type="term" value="P:pyridoxine biosynthetic process"/>
    <property type="evidence" value="ECO:0007669"/>
    <property type="project" value="UniProtKB-KW"/>
</dbReference>